<reference evidence="3" key="1">
    <citation type="submission" date="2022-10" db="EMBL/GenBank/DDBJ databases">
        <authorList>
            <person name="Chen Y."/>
            <person name="Dougan E. K."/>
            <person name="Chan C."/>
            <person name="Rhodes N."/>
            <person name="Thang M."/>
        </authorList>
    </citation>
    <scope>NUCLEOTIDE SEQUENCE</scope>
</reference>
<evidence type="ECO:0000313" key="5">
    <source>
        <dbReference type="Proteomes" id="UP001152797"/>
    </source>
</evidence>
<gene>
    <name evidence="3" type="ORF">C1SCF055_LOCUS28911</name>
</gene>
<evidence type="ECO:0000256" key="2">
    <source>
        <dbReference type="SAM" id="Phobius"/>
    </source>
</evidence>
<dbReference type="InterPro" id="IPR043502">
    <property type="entry name" value="DNA/RNA_pol_sf"/>
</dbReference>
<keyword evidence="5" id="KW-1185">Reference proteome</keyword>
<dbReference type="Gene3D" id="3.10.10.10">
    <property type="entry name" value="HIV Type 1 Reverse Transcriptase, subunit A, domain 1"/>
    <property type="match status" value="1"/>
</dbReference>
<comment type="caution">
    <text evidence="3">The sequence shown here is derived from an EMBL/GenBank/DDBJ whole genome shotgun (WGS) entry which is preliminary data.</text>
</comment>
<keyword evidence="2" id="KW-0812">Transmembrane</keyword>
<sequence length="1333" mass="148485">MDAQLVVGLAGLVVGWVLRDQSIPVSVPAPCHCRCECITSSSGLNIAGLIFGLILASLGVVFLWKGQIGAVSPPTPTKGGKGVYAPIPPDINPMTVYGFGAVDPLTMARLRAQADAMAVGARALHPAPPPLHRQVCQVLQWLGVPDTWVVMEDGEAHKKGDVVAVDPSPLPAGHIALGNRAILPSGNKHVALQKVPAADAPSLKLEDIRILPVQFDAQGTRRREFNIAVASFVDTIPQGGGLQLQGPTSILNIVKMMRDQNFTPTTFHEHWVRTADVAKGDRSVYEQECLSRILESMITIDQINVPCLQSAELLVRRMQVIREAHRISPGSPDYSSADVMMGWKYRRSGQGVDSELAAHVAQELKNEAMIAKESRKAREEQDARPRNARNNNKKKVNDGGGGDQPKQQVMHLALLPVRGKWRRVAILFLMGAIGIEAFFLSLSFSADIISTIIPVHPRGEDWQDSIGKRQERFCKTASAIYDEAVDTTVRPYQPDLVSLPQVGADPPQLVDLVDDYGREILEDSLGHMMLSEDEWGEMLEKGPRITPYMDVILKSNAEQYIEFVHRLFQGGMINFIDRPQDLACPFFVPKKNKRLRLVLDCRSVNERFQPPPNLLMAAGATWANLELPEEATMFVAQSDIRDYFYSLGLPEELQPFFALPAIPVEAMATWGQDRLLVSDRVPPSLDGGEPFIIAYANNLNVGGLNQEKVQRAKDGAVQRLRSSGFGVHEEVDANTLVESLGFQIDGVQGLVTPIPHKLGLVIAAFRYLSSRPRINGKGVEKLIGHAVHFMLLRRELLCCMRSLYDFVQHSYWNRSRLWKSAASEARVIASLLSVCFANLKRPWCTTVSCSDASLSGIAVSSRVADMQTIKDIAQQREGWRFKHRDFTAPRVNADVDTKVKKPDPFSDVSTVKPIYVLPRDPFMIDEAFVEVPDDFMDESHWHVDFACYMEIAEAITVLESRGVVAAFRRRARAISADNRSKTKGRKRRQSSPPTDPGLAGKEVAMLRGKSVKTQPSLGMRRFLIRKSTQGHNKEDKAAKRKRLIQATKMERFPNQSFLEQVAVSHEVALDYQRRMRAFMNFVNLLGLVANTPAKLDECLTEYLNYMFEEGCDISEGSKTLVAVLDNRPECSHKTMMTRSRRGLRGLTNMDPGSTRPPIPFALIALIASRLMQQRLNESALAILLALGIQSQDVVLPSRAVKYYAINLHPMERLETSKTGLSDESILLDSPVVPQLGPMLGRLKRNVKMGPLFSSNYAMLNQHWKDTFKNLGMQKSSAVLYQLRHSGPSHDRLHKLRSTLEVKLRGRWESDSSVKRYEAHSKLALEFQNLPLEV</sequence>
<evidence type="ECO:0000313" key="4">
    <source>
        <dbReference type="EMBL" id="CAL4790320.1"/>
    </source>
</evidence>
<feature type="region of interest" description="Disordered" evidence="1">
    <location>
        <begin position="372"/>
        <end position="405"/>
    </location>
</feature>
<dbReference type="EMBL" id="CAMXCT030003201">
    <property type="protein sequence ID" value="CAL4790320.1"/>
    <property type="molecule type" value="Genomic_DNA"/>
</dbReference>
<dbReference type="OrthoDB" id="447139at2759"/>
<protein>
    <submittedName>
        <fullName evidence="4">Ankyrin-1</fullName>
    </submittedName>
</protein>
<dbReference type="EMBL" id="CAMXCT020003201">
    <property type="protein sequence ID" value="CAL1156383.1"/>
    <property type="molecule type" value="Genomic_DNA"/>
</dbReference>
<dbReference type="Gene3D" id="3.30.70.270">
    <property type="match status" value="1"/>
</dbReference>
<feature type="transmembrane region" description="Helical" evidence="2">
    <location>
        <begin position="43"/>
        <end position="64"/>
    </location>
</feature>
<feature type="compositionally biased region" description="Basic and acidic residues" evidence="1">
    <location>
        <begin position="372"/>
        <end position="385"/>
    </location>
</feature>
<dbReference type="EMBL" id="CAMXCT010003201">
    <property type="protein sequence ID" value="CAI4003008.1"/>
    <property type="molecule type" value="Genomic_DNA"/>
</dbReference>
<accession>A0A9P1G7K6</accession>
<dbReference type="SUPFAM" id="SSF56672">
    <property type="entry name" value="DNA/RNA polymerases"/>
    <property type="match status" value="1"/>
</dbReference>
<dbReference type="Proteomes" id="UP001152797">
    <property type="component" value="Unassembled WGS sequence"/>
</dbReference>
<keyword evidence="2" id="KW-1133">Transmembrane helix</keyword>
<evidence type="ECO:0000313" key="3">
    <source>
        <dbReference type="EMBL" id="CAI4003008.1"/>
    </source>
</evidence>
<proteinExistence type="predicted"/>
<organism evidence="3">
    <name type="scientific">Cladocopium goreaui</name>
    <dbReference type="NCBI Taxonomy" id="2562237"/>
    <lineage>
        <taxon>Eukaryota</taxon>
        <taxon>Sar</taxon>
        <taxon>Alveolata</taxon>
        <taxon>Dinophyceae</taxon>
        <taxon>Suessiales</taxon>
        <taxon>Symbiodiniaceae</taxon>
        <taxon>Cladocopium</taxon>
    </lineage>
</organism>
<dbReference type="InterPro" id="IPR043128">
    <property type="entry name" value="Rev_trsase/Diguanyl_cyclase"/>
</dbReference>
<reference evidence="4 5" key="2">
    <citation type="submission" date="2024-05" db="EMBL/GenBank/DDBJ databases">
        <authorList>
            <person name="Chen Y."/>
            <person name="Shah S."/>
            <person name="Dougan E. K."/>
            <person name="Thang M."/>
            <person name="Chan C."/>
        </authorList>
    </citation>
    <scope>NUCLEOTIDE SEQUENCE [LARGE SCALE GENOMIC DNA]</scope>
</reference>
<name>A0A9P1G7K6_9DINO</name>
<feature type="region of interest" description="Disordered" evidence="1">
    <location>
        <begin position="975"/>
        <end position="1000"/>
    </location>
</feature>
<evidence type="ECO:0000256" key="1">
    <source>
        <dbReference type="SAM" id="MobiDB-lite"/>
    </source>
</evidence>
<keyword evidence="2" id="KW-0472">Membrane</keyword>